<feature type="binding site" evidence="5">
    <location>
        <position position="72"/>
    </location>
    <ligand>
        <name>S-adenosyl-L-methionine</name>
        <dbReference type="ChEBI" id="CHEBI:59789"/>
    </ligand>
</feature>
<comment type="catalytic activity">
    <reaction evidence="5">
        <text>a 3-demethylubiquinone + S-adenosyl-L-methionine = a ubiquinone + S-adenosyl-L-homocysteine</text>
        <dbReference type="Rhea" id="RHEA:81215"/>
        <dbReference type="Rhea" id="RHEA-COMP:9565"/>
        <dbReference type="Rhea" id="RHEA-COMP:19654"/>
        <dbReference type="ChEBI" id="CHEBI:16389"/>
        <dbReference type="ChEBI" id="CHEBI:57856"/>
        <dbReference type="ChEBI" id="CHEBI:59789"/>
        <dbReference type="ChEBI" id="CHEBI:231825"/>
    </reaction>
</comment>
<accession>A0A109UW04</accession>
<dbReference type="HAMAP" id="MF_00472">
    <property type="entry name" value="UbiG"/>
    <property type="match status" value="1"/>
</dbReference>
<dbReference type="GO" id="GO:0010420">
    <property type="term" value="F:polyprenyldihydroxybenzoate methyltransferase activity"/>
    <property type="evidence" value="ECO:0007669"/>
    <property type="project" value="UniProtKB-UniRule"/>
</dbReference>
<feature type="binding site" evidence="5">
    <location>
        <position position="110"/>
    </location>
    <ligand>
        <name>S-adenosyl-L-methionine</name>
        <dbReference type="ChEBI" id="CHEBI:59789"/>
    </ligand>
</feature>
<reference evidence="6 7" key="1">
    <citation type="submission" date="2016-01" db="EMBL/GenBank/DDBJ databases">
        <title>Genome sequence of the yeast Holleya sinecauda.</title>
        <authorList>
            <person name="Dietrich F.S."/>
        </authorList>
    </citation>
    <scope>NUCLEOTIDE SEQUENCE [LARGE SCALE GENOMIC DNA]</scope>
    <source>
        <strain evidence="6 7">ATCC 58844</strain>
    </source>
</reference>
<evidence type="ECO:0000256" key="1">
    <source>
        <dbReference type="ARBA" id="ARBA00022603"/>
    </source>
</evidence>
<dbReference type="EC" id="2.1.1.64" evidence="5"/>
<keyword evidence="5" id="KW-0472">Membrane</keyword>
<dbReference type="GO" id="GO:0120537">
    <property type="term" value="F:3-demethylubiquinone 3-O-methyltransferase activity"/>
    <property type="evidence" value="ECO:0007669"/>
    <property type="project" value="RHEA"/>
</dbReference>
<dbReference type="UniPathway" id="UPA00232"/>
<feature type="binding site" evidence="5">
    <location>
        <position position="181"/>
    </location>
    <ligand>
        <name>Mg(2+)</name>
        <dbReference type="ChEBI" id="CHEBI:18420"/>
    </ligand>
</feature>
<dbReference type="InterPro" id="IPR029063">
    <property type="entry name" value="SAM-dependent_MTases_sf"/>
</dbReference>
<dbReference type="GO" id="GO:0046872">
    <property type="term" value="F:metal ion binding"/>
    <property type="evidence" value="ECO:0007669"/>
    <property type="project" value="UniProtKB-KW"/>
</dbReference>
<dbReference type="Proteomes" id="UP000243052">
    <property type="component" value="Chromosome ii"/>
</dbReference>
<keyword evidence="1 5" id="KW-0489">Methyltransferase</keyword>
<dbReference type="SUPFAM" id="SSF53335">
    <property type="entry name" value="S-adenosyl-L-methionine-dependent methyltransferases"/>
    <property type="match status" value="1"/>
</dbReference>
<proteinExistence type="inferred from homology"/>
<keyword evidence="5" id="KW-0999">Mitochondrion inner membrane</keyword>
<evidence type="ECO:0000313" key="6">
    <source>
        <dbReference type="EMBL" id="AMD18518.1"/>
    </source>
</evidence>
<keyword evidence="3 5" id="KW-0831">Ubiquinone biosynthesis</keyword>
<keyword evidence="5" id="KW-0496">Mitochondrion</keyword>
<dbReference type="GeneID" id="28721849"/>
<comment type="subunit">
    <text evidence="5">Component of a multi-subunit COQ enzyme complex, composed of at least COQ3, COQ4, COQ5, COQ6, COQ7 and COQ9.</text>
</comment>
<dbReference type="STRING" id="45286.A0A109UW04"/>
<dbReference type="EMBL" id="CP014242">
    <property type="protein sequence ID" value="AMD18518.1"/>
    <property type="molecule type" value="Genomic_DNA"/>
</dbReference>
<dbReference type="Pfam" id="PF13489">
    <property type="entry name" value="Methyltransf_23"/>
    <property type="match status" value="1"/>
</dbReference>
<keyword evidence="7" id="KW-1185">Reference proteome</keyword>
<dbReference type="OrthoDB" id="3265906at2759"/>
<evidence type="ECO:0000313" key="7">
    <source>
        <dbReference type="Proteomes" id="UP000243052"/>
    </source>
</evidence>
<dbReference type="GO" id="GO:0061542">
    <property type="term" value="F:3-demethylubiquinol 3-O-methyltransferase activity"/>
    <property type="evidence" value="ECO:0007669"/>
    <property type="project" value="UniProtKB-UniRule"/>
</dbReference>
<dbReference type="InterPro" id="IPR010233">
    <property type="entry name" value="UbiG_MeTrfase"/>
</dbReference>
<dbReference type="EC" id="2.1.1.114" evidence="5"/>
<dbReference type="RefSeq" id="XP_017985514.1">
    <property type="nucleotide sequence ID" value="XM_018130390.1"/>
</dbReference>
<dbReference type="PANTHER" id="PTHR43464">
    <property type="entry name" value="METHYLTRANSFERASE"/>
    <property type="match status" value="1"/>
</dbReference>
<dbReference type="NCBIfam" id="TIGR01983">
    <property type="entry name" value="UbiG"/>
    <property type="match status" value="1"/>
</dbReference>
<keyword evidence="5" id="KW-0460">Magnesium</keyword>
<comment type="pathway">
    <text evidence="5">Cofactor biosynthesis; ubiquinone biosynthesis.</text>
</comment>
<evidence type="ECO:0000256" key="5">
    <source>
        <dbReference type="HAMAP-Rule" id="MF_03190"/>
    </source>
</evidence>
<feature type="binding site" evidence="5">
    <location>
        <position position="177"/>
    </location>
    <ligand>
        <name>Mg(2+)</name>
        <dbReference type="ChEBI" id="CHEBI:18420"/>
    </ligand>
</feature>
<evidence type="ECO:0000256" key="3">
    <source>
        <dbReference type="ARBA" id="ARBA00022688"/>
    </source>
</evidence>
<dbReference type="Gene3D" id="3.40.50.150">
    <property type="entry name" value="Vaccinia Virus protein VP39"/>
    <property type="match status" value="1"/>
</dbReference>
<sequence length="298" mass="33400">MIDRNIKTGIGCVTVISRSFSSGRLLATEKYGNFSQNKYTANDEVNHFQALAPSWWDTRGSQRILHKMNLNRMDAVHRLLSPNVKFANPDSSTPINNQIVANPYRALDVGCGGGIFAESLARLPYVKSVDAIDITPDCIKVANAHKDKDPSIKDKISYSLKSLKDVEGTYDVVTMFEVLEHVDNPSEMLRLGWSKLEPGGLMFVSTINRHPVSWFTTILVAEYVTSLVPKGTHHFEKFINSKEITAWFEENAPGSHRLVELKGTMYLPAVGWIDHCNADVGNFYMAVRKLPVKLKSRT</sequence>
<dbReference type="GO" id="GO:0032259">
    <property type="term" value="P:methylation"/>
    <property type="evidence" value="ECO:0007669"/>
    <property type="project" value="UniProtKB-KW"/>
</dbReference>
<feature type="binding site" evidence="5">
    <location>
        <position position="176"/>
    </location>
    <ligand>
        <name>S-adenosyl-L-methionine</name>
        <dbReference type="ChEBI" id="CHEBI:59789"/>
    </ligand>
</feature>
<name>A0A109UW04_9SACH</name>
<feature type="binding site" evidence="5">
    <location>
        <position position="133"/>
    </location>
    <ligand>
        <name>S-adenosyl-L-methionine</name>
        <dbReference type="ChEBI" id="CHEBI:59789"/>
    </ligand>
</feature>
<dbReference type="CDD" id="cd02440">
    <property type="entry name" value="AdoMet_MTases"/>
    <property type="match status" value="1"/>
</dbReference>
<dbReference type="GO" id="GO:0031314">
    <property type="term" value="C:extrinsic component of mitochondrial inner membrane"/>
    <property type="evidence" value="ECO:0007669"/>
    <property type="project" value="UniProtKB-UniRule"/>
</dbReference>
<evidence type="ECO:0000256" key="2">
    <source>
        <dbReference type="ARBA" id="ARBA00022679"/>
    </source>
</evidence>
<dbReference type="PANTHER" id="PTHR43464:SF19">
    <property type="entry name" value="UBIQUINONE BIOSYNTHESIS O-METHYLTRANSFERASE, MITOCHONDRIAL"/>
    <property type="match status" value="1"/>
</dbReference>
<dbReference type="AlphaFoldDB" id="A0A109UW04"/>
<comment type="cofactor">
    <cofactor evidence="5">
        <name>Mg(2+)</name>
        <dbReference type="ChEBI" id="CHEBI:18420"/>
    </cofactor>
</comment>
<keyword evidence="4 5" id="KW-0949">S-adenosyl-L-methionine</keyword>
<comment type="similarity">
    <text evidence="5">Belongs to the class I-like SAM-binding methyltransferase superfamily. UbiG/COQ3 family.</text>
</comment>
<feature type="binding site" evidence="5">
    <location>
        <position position="180"/>
    </location>
    <ligand>
        <name>Mg(2+)</name>
        <dbReference type="ChEBI" id="CHEBI:18420"/>
    </ligand>
</feature>
<comment type="catalytic activity">
    <reaction evidence="5">
        <text>a 3,4-dihydroxy-5-(all-trans-polyprenyl)benzoate + S-adenosyl-L-methionine = a 4-hydroxy-3-methoxy-5-(all-trans-polyprenyl)benzoate + S-adenosyl-L-homocysteine + H(+)</text>
        <dbReference type="Rhea" id="RHEA:44452"/>
        <dbReference type="Rhea" id="RHEA-COMP:10930"/>
        <dbReference type="Rhea" id="RHEA-COMP:10931"/>
        <dbReference type="ChEBI" id="CHEBI:15378"/>
        <dbReference type="ChEBI" id="CHEBI:57856"/>
        <dbReference type="ChEBI" id="CHEBI:59789"/>
        <dbReference type="ChEBI" id="CHEBI:64694"/>
        <dbReference type="ChEBI" id="CHEBI:84443"/>
        <dbReference type="EC" id="2.1.1.114"/>
    </reaction>
</comment>
<keyword evidence="5" id="KW-0479">Metal-binding</keyword>
<keyword evidence="2 5" id="KW-0808">Transferase</keyword>
<organism evidence="6 7">
    <name type="scientific">Eremothecium sinecaudum</name>
    <dbReference type="NCBI Taxonomy" id="45286"/>
    <lineage>
        <taxon>Eukaryota</taxon>
        <taxon>Fungi</taxon>
        <taxon>Dikarya</taxon>
        <taxon>Ascomycota</taxon>
        <taxon>Saccharomycotina</taxon>
        <taxon>Saccharomycetes</taxon>
        <taxon>Saccharomycetales</taxon>
        <taxon>Saccharomycetaceae</taxon>
        <taxon>Eremothecium</taxon>
    </lineage>
</organism>
<evidence type="ECO:0000256" key="4">
    <source>
        <dbReference type="ARBA" id="ARBA00022691"/>
    </source>
</evidence>
<comment type="subcellular location">
    <subcellularLocation>
        <location evidence="5">Mitochondrion inner membrane</location>
        <topology evidence="5">Peripheral membrane protein</topology>
        <orientation evidence="5">Matrix side</orientation>
    </subcellularLocation>
</comment>
<protein>
    <recommendedName>
        <fullName evidence="5">Ubiquinone biosynthesis O-methyltransferase, mitochondrial</fullName>
    </recommendedName>
    <alternativeName>
        <fullName evidence="5">3,4-dihydroxy-5-hexaprenylbenzoate methyltransferase</fullName>
    </alternativeName>
    <alternativeName>
        <fullName evidence="5">3-demethylubiquinol 3-O-methyltransferase</fullName>
    </alternativeName>
    <alternativeName>
        <fullName evidence="5">3-demethylubiquinone 3-O-methyltransferase</fullName>
    </alternativeName>
    <alternativeName>
        <fullName evidence="5">3-demethylubiquinone-6 3-O-methyltransferase</fullName>
    </alternativeName>
    <alternativeName>
        <fullName evidence="5">Hexaprenyldihydroxybenzoate methyltransferase</fullName>
    </alternativeName>
    <alternativeName>
        <fullName evidence="5">Polyprenyldihydroxybenzoate methyltransferase</fullName>
        <shortName evidence="5">DHHB methyltransferase</shortName>
        <shortName evidence="5">DHHB-MT</shortName>
        <shortName evidence="5">DHHB-MTase</shortName>
        <ecNumber evidence="5">2.1.1.-</ecNumber>
        <ecNumber evidence="5">2.1.1.114</ecNumber>
        <ecNumber evidence="5">2.1.1.64</ecNumber>
    </alternativeName>
</protein>
<gene>
    <name evidence="5" type="primary">COQ3</name>
    <name evidence="6" type="ORF">AW171_hschr221</name>
</gene>
<comment type="catalytic activity">
    <reaction evidence="5">
        <text>a 3-demethylubiquinol + S-adenosyl-L-methionine = a ubiquinol + S-adenosyl-L-homocysteine + H(+)</text>
        <dbReference type="Rhea" id="RHEA:44380"/>
        <dbReference type="Rhea" id="RHEA-COMP:9566"/>
        <dbReference type="Rhea" id="RHEA-COMP:10914"/>
        <dbReference type="ChEBI" id="CHEBI:15378"/>
        <dbReference type="ChEBI" id="CHEBI:17976"/>
        <dbReference type="ChEBI" id="CHEBI:57856"/>
        <dbReference type="ChEBI" id="CHEBI:59789"/>
        <dbReference type="ChEBI" id="CHEBI:84422"/>
        <dbReference type="EC" id="2.1.1.64"/>
    </reaction>
</comment>
<dbReference type="EC" id="2.1.1.-" evidence="5"/>
<comment type="function">
    <text evidence="5">O-methyltransferase required for two non-consecutive steps during ubiquinone biosynthesis. Catalyzes the 2 O-methylation of 3,4-dihydroxy-5-(all-trans-polyprenyl)benzoic acid into 4-hydroxy-3-methoxy-5-(all-trans-polyprenyl)benzoic acid. Also catalyzes the last step of ubiquinone biosynthesis by mediating methylation of 3-demethylubiquinone into ubiquinone. Also able to mediate the methylation of 3-demethylubiquinol into ubiquinol.</text>
</comment>